<dbReference type="SUPFAM" id="SSF52540">
    <property type="entry name" value="P-loop containing nucleoside triphosphate hydrolases"/>
    <property type="match status" value="1"/>
</dbReference>
<evidence type="ECO:0000256" key="1">
    <source>
        <dbReference type="ARBA" id="ARBA00006211"/>
    </source>
</evidence>
<dbReference type="NCBIfam" id="TIGR00073">
    <property type="entry name" value="hypB"/>
    <property type="match status" value="1"/>
</dbReference>
<dbReference type="InterPro" id="IPR003495">
    <property type="entry name" value="CobW/HypB/UreG_nucleotide-bd"/>
</dbReference>
<keyword evidence="7" id="KW-0342">GTP-binding</keyword>
<keyword evidence="2" id="KW-0533">Nickel</keyword>
<evidence type="ECO:0000256" key="5">
    <source>
        <dbReference type="ARBA" id="ARBA00022801"/>
    </source>
</evidence>
<proteinExistence type="inferred from homology"/>
<accession>X0Z7I8</accession>
<dbReference type="AlphaFoldDB" id="X0Z7I8"/>
<evidence type="ECO:0000259" key="8">
    <source>
        <dbReference type="Pfam" id="PF02492"/>
    </source>
</evidence>
<dbReference type="GO" id="GO:0003924">
    <property type="term" value="F:GTPase activity"/>
    <property type="evidence" value="ECO:0007669"/>
    <property type="project" value="InterPro"/>
</dbReference>
<dbReference type="InterPro" id="IPR004392">
    <property type="entry name" value="Hyd_mat_HypB"/>
</dbReference>
<organism evidence="9">
    <name type="scientific">marine sediment metagenome</name>
    <dbReference type="NCBI Taxonomy" id="412755"/>
    <lineage>
        <taxon>unclassified sequences</taxon>
        <taxon>metagenomes</taxon>
        <taxon>ecological metagenomes</taxon>
    </lineage>
</organism>
<comment type="similarity">
    <text evidence="1">Belongs to the SIMIBI class G3E GTPase family. HypB/HupM subfamily.</text>
</comment>
<dbReference type="GO" id="GO:0008270">
    <property type="term" value="F:zinc ion binding"/>
    <property type="evidence" value="ECO:0007669"/>
    <property type="project" value="TreeGrafter"/>
</dbReference>
<dbReference type="PANTHER" id="PTHR30134">
    <property type="entry name" value="HYDROGENASE PROTEIN ASSEMBLY PROTEIN, NICKEL CHAPERONE"/>
    <property type="match status" value="1"/>
</dbReference>
<evidence type="ECO:0000256" key="3">
    <source>
        <dbReference type="ARBA" id="ARBA00022723"/>
    </source>
</evidence>
<protein>
    <recommendedName>
        <fullName evidence="8">CobW/HypB/UreG nucleotide-binding domain-containing protein</fullName>
    </recommendedName>
</protein>
<dbReference type="GO" id="GO:0051604">
    <property type="term" value="P:protein maturation"/>
    <property type="evidence" value="ECO:0007669"/>
    <property type="project" value="InterPro"/>
</dbReference>
<dbReference type="GO" id="GO:0016151">
    <property type="term" value="F:nickel cation binding"/>
    <property type="evidence" value="ECO:0007669"/>
    <property type="project" value="InterPro"/>
</dbReference>
<dbReference type="Gene3D" id="3.40.50.300">
    <property type="entry name" value="P-loop containing nucleotide triphosphate hydrolases"/>
    <property type="match status" value="1"/>
</dbReference>
<sequence>HLKPAVIEGDIAGSFDAQRIEKLGVPVVQINTEGACHLDASMVGAALDGLDCNAVDVLFIENVGNLVCTAGFYLGEHLRIVVLGTSEGDDKAAKYPAIFQGSQALVITKADLLPHLNFDARRITTDMKRLAPDAPIFQVAALTGEGIAPLADWLVEKCEF</sequence>
<keyword evidence="4" id="KW-0547">Nucleotide-binding</keyword>
<dbReference type="InterPro" id="IPR027417">
    <property type="entry name" value="P-loop_NTPase"/>
</dbReference>
<comment type="caution">
    <text evidence="9">The sequence shown here is derived from an EMBL/GenBank/DDBJ whole genome shotgun (WGS) entry which is preliminary data.</text>
</comment>
<dbReference type="PIRSF" id="PIRSF005624">
    <property type="entry name" value="Ni-bind_GTPase"/>
    <property type="match status" value="1"/>
</dbReference>
<dbReference type="GO" id="GO:0005525">
    <property type="term" value="F:GTP binding"/>
    <property type="evidence" value="ECO:0007669"/>
    <property type="project" value="UniProtKB-KW"/>
</dbReference>
<keyword evidence="3" id="KW-0479">Metal-binding</keyword>
<evidence type="ECO:0000256" key="4">
    <source>
        <dbReference type="ARBA" id="ARBA00022741"/>
    </source>
</evidence>
<evidence type="ECO:0000313" key="9">
    <source>
        <dbReference type="EMBL" id="GAG44516.1"/>
    </source>
</evidence>
<evidence type="ECO:0000256" key="2">
    <source>
        <dbReference type="ARBA" id="ARBA00022596"/>
    </source>
</evidence>
<feature type="domain" description="CobW/HypB/UreG nucleotide-binding" evidence="8">
    <location>
        <begin position="2"/>
        <end position="137"/>
    </location>
</feature>
<evidence type="ECO:0000256" key="7">
    <source>
        <dbReference type="ARBA" id="ARBA00023134"/>
    </source>
</evidence>
<evidence type="ECO:0000256" key="6">
    <source>
        <dbReference type="ARBA" id="ARBA00022833"/>
    </source>
</evidence>
<reference evidence="9" key="1">
    <citation type="journal article" date="2014" name="Front. Microbiol.">
        <title>High frequency of phylogenetically diverse reductive dehalogenase-homologous genes in deep subseafloor sedimentary metagenomes.</title>
        <authorList>
            <person name="Kawai M."/>
            <person name="Futagami T."/>
            <person name="Toyoda A."/>
            <person name="Takaki Y."/>
            <person name="Nishi S."/>
            <person name="Hori S."/>
            <person name="Arai W."/>
            <person name="Tsubouchi T."/>
            <person name="Morono Y."/>
            <person name="Uchiyama I."/>
            <person name="Ito T."/>
            <person name="Fujiyama A."/>
            <person name="Inagaki F."/>
            <person name="Takami H."/>
        </authorList>
    </citation>
    <scope>NUCLEOTIDE SEQUENCE</scope>
    <source>
        <strain evidence="9">Expedition CK06-06</strain>
    </source>
</reference>
<keyword evidence="5" id="KW-0378">Hydrolase</keyword>
<dbReference type="Pfam" id="PF02492">
    <property type="entry name" value="cobW"/>
    <property type="match status" value="1"/>
</dbReference>
<feature type="non-terminal residue" evidence="9">
    <location>
        <position position="1"/>
    </location>
</feature>
<gene>
    <name evidence="9" type="ORF">S01H1_74755</name>
</gene>
<keyword evidence="6" id="KW-0862">Zinc</keyword>
<dbReference type="EMBL" id="BARS01050029">
    <property type="protein sequence ID" value="GAG44516.1"/>
    <property type="molecule type" value="Genomic_DNA"/>
</dbReference>
<dbReference type="PANTHER" id="PTHR30134:SF2">
    <property type="entry name" value="HYDROGENASE MATURATION FACTOR HYPB"/>
    <property type="match status" value="1"/>
</dbReference>
<name>X0Z7I8_9ZZZZ</name>